<reference evidence="4" key="2">
    <citation type="submission" date="2006-03" db="EMBL/GenBank/DDBJ databases">
        <title>The genome sequence of the Plasmodium falciparum HB3.</title>
        <authorList>
            <consortium name="The Broad Institute Genome Sequencing Platform"/>
            <person name="Birren B."/>
            <person name="Lander E."/>
            <person name="Galagan J."/>
            <person name="Nusbaum C."/>
            <person name="Devon K."/>
            <person name="Henn M."/>
            <person name="Jaffe D."/>
            <person name="Butler J."/>
            <person name="Alvarez P."/>
            <person name="Gnerre S."/>
            <person name="Grabherr M."/>
            <person name="Kleber M."/>
            <person name="Mauceli E."/>
            <person name="Brockman W."/>
            <person name="MacCallum I.A."/>
            <person name="Rounsley S."/>
            <person name="Young S."/>
            <person name="LaButti K."/>
            <person name="Pushparaj V."/>
            <person name="DeCaprio D."/>
            <person name="Crawford M."/>
            <person name="Koehrsen M."/>
            <person name="Engels R."/>
            <person name="Montgomery P."/>
            <person name="Pearson M."/>
            <person name="Howarth C."/>
            <person name="Larson L."/>
            <person name="Luoma S."/>
            <person name="White J."/>
            <person name="Kodira C."/>
            <person name="Zeng Q."/>
            <person name="Oleary S."/>
            <person name="Yandava C."/>
            <person name="Alvarado L."/>
            <person name="Wirth D."/>
            <person name="Volkman S."/>
            <person name="Hartl D."/>
        </authorList>
    </citation>
    <scope>NUCLEOTIDE SEQUENCE [LARGE SCALE GENOMIC DNA]</scope>
</reference>
<dbReference type="Proteomes" id="UP000054289">
    <property type="component" value="Unassembled WGS sequence"/>
</dbReference>
<evidence type="ECO:0000313" key="3">
    <source>
        <dbReference type="EMBL" id="KOB61946.1"/>
    </source>
</evidence>
<gene>
    <name evidence="3" type="ORF">PFHG_03682</name>
</gene>
<keyword evidence="1" id="KW-0812">Transmembrane</keyword>
<dbReference type="PANTHER" id="PTHR14021">
    <property type="entry name" value="IRON-SULFUR CLUSTER CO-CHAPERONE PROTEIN HSCB"/>
    <property type="match status" value="1"/>
</dbReference>
<dbReference type="GO" id="GO:0005739">
    <property type="term" value="C:mitochondrion"/>
    <property type="evidence" value="ECO:0007669"/>
    <property type="project" value="TreeGrafter"/>
</dbReference>
<evidence type="ECO:0000256" key="1">
    <source>
        <dbReference type="SAM" id="Phobius"/>
    </source>
</evidence>
<proteinExistence type="predicted"/>
<accession>A0A0L7KFQ6</accession>
<dbReference type="InterPro" id="IPR001623">
    <property type="entry name" value="DnaJ_domain"/>
</dbReference>
<dbReference type="InterPro" id="IPR004640">
    <property type="entry name" value="HscB"/>
</dbReference>
<dbReference type="EMBL" id="CH672032">
    <property type="protein sequence ID" value="KOB61946.1"/>
    <property type="molecule type" value="Genomic_DNA"/>
</dbReference>
<dbReference type="PANTHER" id="PTHR14021:SF15">
    <property type="entry name" value="IRON-SULFUR CLUSTER CO-CHAPERONE PROTEIN HSCB"/>
    <property type="match status" value="1"/>
</dbReference>
<keyword evidence="1" id="KW-0472">Membrane</keyword>
<keyword evidence="1" id="KW-1133">Transmembrane helix</keyword>
<dbReference type="OrthoDB" id="448954at2759"/>
<dbReference type="GO" id="GO:0051087">
    <property type="term" value="F:protein-folding chaperone binding"/>
    <property type="evidence" value="ECO:0007669"/>
    <property type="project" value="InterPro"/>
</dbReference>
<sequence>MKKIKYLSILWKHKKINICNHKNCYTYNLAQNFFHSNKNNIDSNNYNGNILSNKNKVKHFKCPKCNNNISTDTVSFNCEVIKKRKKKKVCKALFNIDIFRNFNIFELFNIEVNYDIDKSHLKKKFNEIQNIYHPDKNAQNVEVDEINEVSSYLNNAYKTLSNDVERALYLLKMEYNYMVTKNLCIYQFIYFSPIYYIFLVNICFININDLFYYYYFIFFFLKISEDECMDDDEFLSEIIKINVEISKPDANIELLTKEYKQKYEDYSKEIKLHFKEKLKFINRVLERLQNI</sequence>
<dbReference type="NCBIfam" id="TIGR00714">
    <property type="entry name" value="hscB"/>
    <property type="match status" value="1"/>
</dbReference>
<dbReference type="InterPro" id="IPR036869">
    <property type="entry name" value="J_dom_sf"/>
</dbReference>
<dbReference type="GO" id="GO:0044571">
    <property type="term" value="P:[2Fe-2S] cluster assembly"/>
    <property type="evidence" value="ECO:0007669"/>
    <property type="project" value="InterPro"/>
</dbReference>
<organism evidence="3 4">
    <name type="scientific">Plasmodium falciparum (isolate HB3)</name>
    <dbReference type="NCBI Taxonomy" id="137071"/>
    <lineage>
        <taxon>Eukaryota</taxon>
        <taxon>Sar</taxon>
        <taxon>Alveolata</taxon>
        <taxon>Apicomplexa</taxon>
        <taxon>Aconoidasida</taxon>
        <taxon>Haemosporida</taxon>
        <taxon>Plasmodiidae</taxon>
        <taxon>Plasmodium</taxon>
        <taxon>Plasmodium (Laverania)</taxon>
    </lineage>
</organism>
<dbReference type="GO" id="GO:0001671">
    <property type="term" value="F:ATPase activator activity"/>
    <property type="evidence" value="ECO:0007669"/>
    <property type="project" value="InterPro"/>
</dbReference>
<dbReference type="CDD" id="cd06257">
    <property type="entry name" value="DnaJ"/>
    <property type="match status" value="1"/>
</dbReference>
<dbReference type="Pfam" id="PF00226">
    <property type="entry name" value="DnaJ"/>
    <property type="match status" value="1"/>
</dbReference>
<evidence type="ECO:0000259" key="2">
    <source>
        <dbReference type="PROSITE" id="PS50076"/>
    </source>
</evidence>
<dbReference type="SUPFAM" id="SSF46565">
    <property type="entry name" value="Chaperone J-domain"/>
    <property type="match status" value="1"/>
</dbReference>
<dbReference type="Gene3D" id="1.10.287.110">
    <property type="entry name" value="DnaJ domain"/>
    <property type="match status" value="1"/>
</dbReference>
<dbReference type="AlphaFoldDB" id="A0A0L7KFQ6"/>
<protein>
    <submittedName>
        <fullName evidence="3">Chaperone protein</fullName>
    </submittedName>
</protein>
<evidence type="ECO:0000313" key="4">
    <source>
        <dbReference type="Proteomes" id="UP000054289"/>
    </source>
</evidence>
<feature type="domain" description="J" evidence="2">
    <location>
        <begin position="103"/>
        <end position="179"/>
    </location>
</feature>
<feature type="transmembrane region" description="Helical" evidence="1">
    <location>
        <begin position="194"/>
        <end position="215"/>
    </location>
</feature>
<dbReference type="OMA" id="LLCEMRF"/>
<dbReference type="KEGG" id="pfh:PFHG_03682"/>
<name>A0A0L7KFQ6_PLAFX</name>
<dbReference type="PROSITE" id="PS50076">
    <property type="entry name" value="DNAJ_2"/>
    <property type="match status" value="1"/>
</dbReference>
<reference evidence="3 4" key="1">
    <citation type="submission" date="2006-03" db="EMBL/GenBank/DDBJ databases">
        <title>Annotation of Plasmodium falciparum HB3.</title>
        <authorList>
            <consortium name="The Broad Institute Genome Sequencing Platform"/>
            <person name="Volkman S.K."/>
            <person name="Neafsey D.E."/>
            <person name="Dash A.P."/>
            <person name="Chitnis C.E."/>
            <person name="Hartl D.L."/>
            <person name="Young S.K."/>
            <person name="Zeng Q."/>
            <person name="Koehrsen M."/>
            <person name="Alvarado L."/>
            <person name="Berlin A."/>
            <person name="Borenstein D."/>
            <person name="Chapman S.B."/>
            <person name="Chen Z."/>
            <person name="Engels R."/>
            <person name="Freedman E."/>
            <person name="Gellesch M."/>
            <person name="Goldberg J."/>
            <person name="Griggs A."/>
            <person name="Gujja S."/>
            <person name="Heilman E.R."/>
            <person name="Heiman D.I."/>
            <person name="Howarth C."/>
            <person name="Jen D."/>
            <person name="Larson L."/>
            <person name="Mehta T."/>
            <person name="Neiman D."/>
            <person name="Park D."/>
            <person name="Pearson M."/>
            <person name="Roberts A."/>
            <person name="Saif S."/>
            <person name="Shea T."/>
            <person name="Shenoy N."/>
            <person name="Sisk P."/>
            <person name="Stolte C."/>
            <person name="Sykes S."/>
            <person name="Walk T."/>
            <person name="White J."/>
            <person name="Yandava C."/>
            <person name="Haas B."/>
            <person name="Henn M.R."/>
            <person name="Nusbaum C."/>
            <person name="Birren B."/>
        </authorList>
    </citation>
    <scope>NUCLEOTIDE SEQUENCE [LARGE SCALE GENOMIC DNA]</scope>
    <source>
        <strain evidence="3">HB3</strain>
    </source>
</reference>